<keyword evidence="2" id="KW-1185">Reference proteome</keyword>
<dbReference type="VEuPathDB" id="MicrosporidiaDB:M153_2200028793"/>
<protein>
    <submittedName>
        <fullName evidence="1">Uncharacterized protein</fullName>
    </submittedName>
</protein>
<comment type="caution">
    <text evidence="1">The sequence shown here is derived from an EMBL/GenBank/DDBJ whole genome shotgun (WGS) entry which is preliminary data.</text>
</comment>
<evidence type="ECO:0000313" key="1">
    <source>
        <dbReference type="EMBL" id="KRH95168.1"/>
    </source>
</evidence>
<organism evidence="1 2">
    <name type="scientific">Pseudoloma neurophilia</name>
    <dbReference type="NCBI Taxonomy" id="146866"/>
    <lineage>
        <taxon>Eukaryota</taxon>
        <taxon>Fungi</taxon>
        <taxon>Fungi incertae sedis</taxon>
        <taxon>Microsporidia</taxon>
        <taxon>Pseudoloma</taxon>
    </lineage>
</organism>
<evidence type="ECO:0000313" key="2">
    <source>
        <dbReference type="Proteomes" id="UP000051530"/>
    </source>
</evidence>
<gene>
    <name evidence="1" type="ORF">M153_2200028793</name>
</gene>
<proteinExistence type="predicted"/>
<dbReference type="AlphaFoldDB" id="A0A0R0M8F3"/>
<name>A0A0R0M8F3_9MICR</name>
<accession>A0A0R0M8F3</accession>
<dbReference type="EMBL" id="LGUB01000004">
    <property type="protein sequence ID" value="KRH95168.1"/>
    <property type="molecule type" value="Genomic_DNA"/>
</dbReference>
<sequence length="60" mass="7311">MIKNVEIWNPQMVVYLNKEKFDNKKNIDKLLFRNESITVLRSLKQVKSQENNKIIRFLIF</sequence>
<dbReference type="Proteomes" id="UP000051530">
    <property type="component" value="Unassembled WGS sequence"/>
</dbReference>
<reference evidence="1 2" key="1">
    <citation type="submission" date="2015-07" db="EMBL/GenBank/DDBJ databases">
        <title>The genome of Pseudoloma neurophilia, a relevant intracellular parasite of the zebrafish.</title>
        <authorList>
            <person name="Ndikumana S."/>
            <person name="Pelin A."/>
            <person name="Sanders J."/>
            <person name="Corradi N."/>
        </authorList>
    </citation>
    <scope>NUCLEOTIDE SEQUENCE [LARGE SCALE GENOMIC DNA]</scope>
    <source>
        <strain evidence="1 2">MK1</strain>
    </source>
</reference>